<dbReference type="PANTHER" id="PTHR11480:SF3">
    <property type="entry name" value="BCDNA.GH08312"/>
    <property type="match status" value="1"/>
</dbReference>
<feature type="domain" description="Saposin B-type" evidence="8">
    <location>
        <begin position="761"/>
        <end position="842"/>
    </location>
</feature>
<dbReference type="Pfam" id="PF02199">
    <property type="entry name" value="SapA"/>
    <property type="match status" value="1"/>
</dbReference>
<dbReference type="PROSITE" id="PS51110">
    <property type="entry name" value="SAP_A"/>
    <property type="match status" value="1"/>
</dbReference>
<feature type="signal peptide" evidence="7">
    <location>
        <begin position="1"/>
        <end position="18"/>
    </location>
</feature>
<dbReference type="SUPFAM" id="SSF47862">
    <property type="entry name" value="Saposin"/>
    <property type="match status" value="5"/>
</dbReference>
<dbReference type="OrthoDB" id="69496at2759"/>
<feature type="domain" description="Saposin A-type" evidence="9">
    <location>
        <begin position="14"/>
        <end position="54"/>
    </location>
</feature>
<dbReference type="Pfam" id="PF05184">
    <property type="entry name" value="SapB_1"/>
    <property type="match status" value="2"/>
</dbReference>
<evidence type="ECO:0008006" key="12">
    <source>
        <dbReference type="Google" id="ProtNLM"/>
    </source>
</evidence>
<proteinExistence type="predicted"/>
<dbReference type="InterPro" id="IPR003119">
    <property type="entry name" value="SAP_A"/>
</dbReference>
<feature type="chain" id="PRO_5032833715" description="Proactivator polypeptide" evidence="7">
    <location>
        <begin position="19"/>
        <end position="858"/>
    </location>
</feature>
<dbReference type="InterPro" id="IPR007856">
    <property type="entry name" value="SapB_1"/>
</dbReference>
<sequence>MLKILFLAIFVLIGYSQADECVRGPSYWCQSVLNSKKCNSFNHCLQTVWTTHSKYMAKKNVKLSNTPNSCSNCVQCLEADNSDCHFVHLFKAEIDALKQNKIPNESICKLIRQCDENSFEIDEKPTDLNNVEYKFDTRFKCGLHPRNWCDTLETAKRCDVFETCLSKWSTLKSKLKETKSDQNSDKTCGFCLFIFQKLHQALQQNSTEVNVKDYLEGACTLLPSQQITELCLQQVDTYLPEIYNMLRNNMDPGIICRVLKQCSDANLELISEKTPQKEKKSLLDSFTFTVLNEKDVIIKTPLSQKDQNVQTEYLFGPKSDNLIDEMKRSSGVGCELCTIVMHAAKYLIQNKNDNTKVLNFIEKQLCYRMGSLKETCVQYVEQEGAEIINLLINSVDPSIVCHFMGLCLKVQITKPTEKFYDLEVRNPLNCTLCKVVFQQVKKMLTDQKSQAKILSYVDVNLCQKVGKSKELCKTLIDSYGPLFLEIIARDVHPDQLCVMIGMCASETIEEKATQVVSTSGQSCVMCEFFITVLEKYINQNSTIPEVERWMRYVCDHAMPVSIRAECSSFVTTYGDVILNLITSQVPPNKVCSSVGLCNKTKIEQAQFSEELNLFKHKSNLFLKKEKSSMEKIQESRNLSIQCTVCQYSIQYISNEYQIDRTEKAIEFTIQNVCKLTPKSYRSYCDSMVDKHGVRLINFMEKFSDPLGVCSTIKMCKVNEEEKKVLDASSVGMMDVVPAKKIKHEETSDIALVDDKSLSNNRTLKCSLCLYVSETVKEKLKLNKTEEEITKEILLVCNLFPSSLKDQCTAFVTEYGPYVIQLVAADLDPEVTCAALKLCENPPQNAFLNRRDFLNRFEN</sequence>
<evidence type="ECO:0000256" key="6">
    <source>
        <dbReference type="ARBA" id="ARBA00023180"/>
    </source>
</evidence>
<comment type="caution">
    <text evidence="10">The sequence shown here is derived from an EMBL/GenBank/DDBJ whole genome shotgun (WGS) entry which is preliminary data.</text>
</comment>
<dbReference type="SMART" id="SM00741">
    <property type="entry name" value="SapB"/>
    <property type="match status" value="6"/>
</dbReference>
<dbReference type="GO" id="GO:0005764">
    <property type="term" value="C:lysosome"/>
    <property type="evidence" value="ECO:0007669"/>
    <property type="project" value="InterPro"/>
</dbReference>
<evidence type="ECO:0000256" key="2">
    <source>
        <dbReference type="ARBA" id="ARBA00022525"/>
    </source>
</evidence>
<evidence type="ECO:0000259" key="8">
    <source>
        <dbReference type="PROSITE" id="PS50015"/>
    </source>
</evidence>
<keyword evidence="6" id="KW-0325">Glycoprotein</keyword>
<organism evidence="10 11">
    <name type="scientific">Brachionus calyciflorus</name>
    <dbReference type="NCBI Taxonomy" id="104777"/>
    <lineage>
        <taxon>Eukaryota</taxon>
        <taxon>Metazoa</taxon>
        <taxon>Spiralia</taxon>
        <taxon>Gnathifera</taxon>
        <taxon>Rotifera</taxon>
        <taxon>Eurotatoria</taxon>
        <taxon>Monogononta</taxon>
        <taxon>Pseudotrocha</taxon>
        <taxon>Ploima</taxon>
        <taxon>Brachionidae</taxon>
        <taxon>Brachionus</taxon>
    </lineage>
</organism>
<dbReference type="SMART" id="SM00162">
    <property type="entry name" value="SAPA"/>
    <property type="match status" value="1"/>
</dbReference>
<dbReference type="InterPro" id="IPR008138">
    <property type="entry name" value="SapB_2"/>
</dbReference>
<dbReference type="PROSITE" id="PS50015">
    <property type="entry name" value="SAP_B"/>
    <property type="match status" value="6"/>
</dbReference>
<dbReference type="GO" id="GO:0006665">
    <property type="term" value="P:sphingolipid metabolic process"/>
    <property type="evidence" value="ECO:0007669"/>
    <property type="project" value="InterPro"/>
</dbReference>
<dbReference type="GO" id="GO:0005576">
    <property type="term" value="C:extracellular region"/>
    <property type="evidence" value="ECO:0007669"/>
    <property type="project" value="UniProtKB-SubCell"/>
</dbReference>
<dbReference type="AlphaFoldDB" id="A0A814B897"/>
<evidence type="ECO:0000256" key="1">
    <source>
        <dbReference type="ARBA" id="ARBA00004613"/>
    </source>
</evidence>
<keyword evidence="2" id="KW-0964">Secreted</keyword>
<feature type="domain" description="Saposin B-type" evidence="8">
    <location>
        <begin position="330"/>
        <end position="411"/>
    </location>
</feature>
<dbReference type="Proteomes" id="UP000663879">
    <property type="component" value="Unassembled WGS sequence"/>
</dbReference>
<keyword evidence="4" id="KW-0677">Repeat</keyword>
<evidence type="ECO:0000256" key="7">
    <source>
        <dbReference type="SAM" id="SignalP"/>
    </source>
</evidence>
<dbReference type="GO" id="GO:0016020">
    <property type="term" value="C:membrane"/>
    <property type="evidence" value="ECO:0007669"/>
    <property type="project" value="GOC"/>
</dbReference>
<name>A0A814B897_9BILA</name>
<protein>
    <recommendedName>
        <fullName evidence="12">Proactivator polypeptide</fullName>
    </recommendedName>
</protein>
<dbReference type="Pfam" id="PF03489">
    <property type="entry name" value="SapB_2"/>
    <property type="match status" value="6"/>
</dbReference>
<feature type="domain" description="Saposin B-type" evidence="8">
    <location>
        <begin position="519"/>
        <end position="601"/>
    </location>
</feature>
<evidence type="ECO:0000256" key="4">
    <source>
        <dbReference type="ARBA" id="ARBA00022737"/>
    </source>
</evidence>
<evidence type="ECO:0000313" key="11">
    <source>
        <dbReference type="Proteomes" id="UP000663879"/>
    </source>
</evidence>
<reference evidence="10" key="1">
    <citation type="submission" date="2021-02" db="EMBL/GenBank/DDBJ databases">
        <authorList>
            <person name="Nowell W R."/>
        </authorList>
    </citation>
    <scope>NUCLEOTIDE SEQUENCE</scope>
    <source>
        <strain evidence="10">Ploen Becks lab</strain>
    </source>
</reference>
<evidence type="ECO:0000256" key="5">
    <source>
        <dbReference type="ARBA" id="ARBA00023157"/>
    </source>
</evidence>
<accession>A0A814B897</accession>
<keyword evidence="5" id="KW-1015">Disulfide bond</keyword>
<feature type="domain" description="Saposin B-type" evidence="8">
    <location>
        <begin position="184"/>
        <end position="266"/>
    </location>
</feature>
<evidence type="ECO:0000313" key="10">
    <source>
        <dbReference type="EMBL" id="CAF0924419.1"/>
    </source>
</evidence>
<dbReference type="InterPro" id="IPR008373">
    <property type="entry name" value="Saposin"/>
</dbReference>
<evidence type="ECO:0000256" key="3">
    <source>
        <dbReference type="ARBA" id="ARBA00022729"/>
    </source>
</evidence>
<dbReference type="PANTHER" id="PTHR11480">
    <property type="entry name" value="SAPOSIN-RELATED"/>
    <property type="match status" value="1"/>
</dbReference>
<dbReference type="InterPro" id="IPR051428">
    <property type="entry name" value="Sphingo_Act-Surfact_Prot"/>
</dbReference>
<dbReference type="Gene3D" id="1.10.225.10">
    <property type="entry name" value="Saposin-like"/>
    <property type="match status" value="6"/>
</dbReference>
<dbReference type="PRINTS" id="PR01797">
    <property type="entry name" value="SAPOSIN"/>
</dbReference>
<evidence type="ECO:0000259" key="9">
    <source>
        <dbReference type="PROSITE" id="PS51110"/>
    </source>
</evidence>
<dbReference type="InterPro" id="IPR008139">
    <property type="entry name" value="SaposinB_dom"/>
</dbReference>
<keyword evidence="11" id="KW-1185">Reference proteome</keyword>
<keyword evidence="3 7" id="KW-0732">Signal</keyword>
<feature type="domain" description="Saposin B-type" evidence="8">
    <location>
        <begin position="638"/>
        <end position="719"/>
    </location>
</feature>
<comment type="subcellular location">
    <subcellularLocation>
        <location evidence="1">Secreted</location>
    </subcellularLocation>
</comment>
<gene>
    <name evidence="10" type="ORF">OXX778_LOCUS12560</name>
</gene>
<dbReference type="InterPro" id="IPR011001">
    <property type="entry name" value="Saposin-like"/>
</dbReference>
<dbReference type="EMBL" id="CAJNOC010002294">
    <property type="protein sequence ID" value="CAF0924419.1"/>
    <property type="molecule type" value="Genomic_DNA"/>
</dbReference>
<feature type="domain" description="Saposin B-type" evidence="8">
    <location>
        <begin position="426"/>
        <end position="507"/>
    </location>
</feature>